<name>A0ACB8TCK1_9AGAM</name>
<dbReference type="Proteomes" id="UP000814140">
    <property type="component" value="Unassembled WGS sequence"/>
</dbReference>
<evidence type="ECO:0000313" key="2">
    <source>
        <dbReference type="Proteomes" id="UP000814140"/>
    </source>
</evidence>
<protein>
    <submittedName>
        <fullName evidence="1">DUF1768-domain-containing protein</fullName>
    </submittedName>
</protein>
<sequence length="156" mass="17682">MGKPGVPPIRFSGYGPYAGFLHHSEHKVLFEEELYPTALHLYEALKFLQHRPDIADRIRECARPEEVYAISTAEATQTRADWHSIAIQMMDTVLHQKFRQHGELRKLLLDTTPAELIYSEESDHFWGDGPAGSGSNELGKALMRVRDRLRAEAGLA</sequence>
<keyword evidence="2" id="KW-1185">Reference proteome</keyword>
<accession>A0ACB8TCK1</accession>
<reference evidence="1" key="1">
    <citation type="submission" date="2021-03" db="EMBL/GenBank/DDBJ databases">
        <authorList>
            <consortium name="DOE Joint Genome Institute"/>
            <person name="Ahrendt S."/>
            <person name="Looney B.P."/>
            <person name="Miyauchi S."/>
            <person name="Morin E."/>
            <person name="Drula E."/>
            <person name="Courty P.E."/>
            <person name="Chicoki N."/>
            <person name="Fauchery L."/>
            <person name="Kohler A."/>
            <person name="Kuo A."/>
            <person name="Labutti K."/>
            <person name="Pangilinan J."/>
            <person name="Lipzen A."/>
            <person name="Riley R."/>
            <person name="Andreopoulos W."/>
            <person name="He G."/>
            <person name="Johnson J."/>
            <person name="Barry K.W."/>
            <person name="Grigoriev I.V."/>
            <person name="Nagy L."/>
            <person name="Hibbett D."/>
            <person name="Henrissat B."/>
            <person name="Matheny P.B."/>
            <person name="Labbe J."/>
            <person name="Martin F."/>
        </authorList>
    </citation>
    <scope>NUCLEOTIDE SEQUENCE</scope>
    <source>
        <strain evidence="1">HHB10654</strain>
    </source>
</reference>
<proteinExistence type="predicted"/>
<gene>
    <name evidence="1" type="ORF">BV25DRAFT_1798087</name>
</gene>
<reference evidence="1" key="2">
    <citation type="journal article" date="2022" name="New Phytol.">
        <title>Evolutionary transition to the ectomycorrhizal habit in the genomes of a hyperdiverse lineage of mushroom-forming fungi.</title>
        <authorList>
            <person name="Looney B."/>
            <person name="Miyauchi S."/>
            <person name="Morin E."/>
            <person name="Drula E."/>
            <person name="Courty P.E."/>
            <person name="Kohler A."/>
            <person name="Kuo A."/>
            <person name="LaButti K."/>
            <person name="Pangilinan J."/>
            <person name="Lipzen A."/>
            <person name="Riley R."/>
            <person name="Andreopoulos W."/>
            <person name="He G."/>
            <person name="Johnson J."/>
            <person name="Nolan M."/>
            <person name="Tritt A."/>
            <person name="Barry K.W."/>
            <person name="Grigoriev I.V."/>
            <person name="Nagy L.G."/>
            <person name="Hibbett D."/>
            <person name="Henrissat B."/>
            <person name="Matheny P.B."/>
            <person name="Labbe J."/>
            <person name="Martin F.M."/>
        </authorList>
    </citation>
    <scope>NUCLEOTIDE SEQUENCE</scope>
    <source>
        <strain evidence="1">HHB10654</strain>
    </source>
</reference>
<comment type="caution">
    <text evidence="1">The sequence shown here is derived from an EMBL/GenBank/DDBJ whole genome shotgun (WGS) entry which is preliminary data.</text>
</comment>
<dbReference type="EMBL" id="MU277194">
    <property type="protein sequence ID" value="KAI0065856.1"/>
    <property type="molecule type" value="Genomic_DNA"/>
</dbReference>
<organism evidence="1 2">
    <name type="scientific">Artomyces pyxidatus</name>
    <dbReference type="NCBI Taxonomy" id="48021"/>
    <lineage>
        <taxon>Eukaryota</taxon>
        <taxon>Fungi</taxon>
        <taxon>Dikarya</taxon>
        <taxon>Basidiomycota</taxon>
        <taxon>Agaricomycotina</taxon>
        <taxon>Agaricomycetes</taxon>
        <taxon>Russulales</taxon>
        <taxon>Auriscalpiaceae</taxon>
        <taxon>Artomyces</taxon>
    </lineage>
</organism>
<evidence type="ECO:0000313" key="1">
    <source>
        <dbReference type="EMBL" id="KAI0065856.1"/>
    </source>
</evidence>